<evidence type="ECO:0000313" key="2">
    <source>
        <dbReference type="Proteomes" id="UP000076154"/>
    </source>
</evidence>
<comment type="caution">
    <text evidence="1">The sequence shown here is derived from an EMBL/GenBank/DDBJ whole genome shotgun (WGS) entry which is preliminary data.</text>
</comment>
<dbReference type="InParanoid" id="A0A369J0M6"/>
<proteinExistence type="predicted"/>
<name>A0A369J0M6_HYPMA</name>
<feature type="non-terminal residue" evidence="1">
    <location>
        <position position="110"/>
    </location>
</feature>
<dbReference type="OrthoDB" id="3251307at2759"/>
<keyword evidence="2" id="KW-1185">Reference proteome</keyword>
<accession>A0A369J0M6</accession>
<dbReference type="Proteomes" id="UP000076154">
    <property type="component" value="Unassembled WGS sequence"/>
</dbReference>
<evidence type="ECO:0000313" key="1">
    <source>
        <dbReference type="EMBL" id="RDB15551.1"/>
    </source>
</evidence>
<dbReference type="AlphaFoldDB" id="A0A369J0M6"/>
<gene>
    <name evidence="1" type="ORF">Hypma_004149</name>
</gene>
<dbReference type="EMBL" id="LUEZ02000157">
    <property type="protein sequence ID" value="RDB15551.1"/>
    <property type="molecule type" value="Genomic_DNA"/>
</dbReference>
<organism evidence="1 2">
    <name type="scientific">Hypsizygus marmoreus</name>
    <name type="common">White beech mushroom</name>
    <name type="synonym">Agaricus marmoreus</name>
    <dbReference type="NCBI Taxonomy" id="39966"/>
    <lineage>
        <taxon>Eukaryota</taxon>
        <taxon>Fungi</taxon>
        <taxon>Dikarya</taxon>
        <taxon>Basidiomycota</taxon>
        <taxon>Agaricomycotina</taxon>
        <taxon>Agaricomycetes</taxon>
        <taxon>Agaricomycetidae</taxon>
        <taxon>Agaricales</taxon>
        <taxon>Tricholomatineae</taxon>
        <taxon>Lyophyllaceae</taxon>
        <taxon>Hypsizygus</taxon>
    </lineage>
</organism>
<protein>
    <submittedName>
        <fullName evidence="1">Uncharacterized protein</fullName>
    </submittedName>
</protein>
<sequence length="110" mass="12146">MHAHDRRACSHTLVVQKTTHTYLDGTSPFKYLGLWAVEILHSTATLSILSEFRNLVTLAVGGWDVTVTSFPIRNSTGGVCGLYGLRLMHHLNIFQSRSGHSGWAGAFLCF</sequence>
<reference evidence="1" key="1">
    <citation type="submission" date="2018-04" db="EMBL/GenBank/DDBJ databases">
        <title>Whole genome sequencing of Hypsizygus marmoreus.</title>
        <authorList>
            <person name="Choi I.-G."/>
            <person name="Min B."/>
            <person name="Kim J.-G."/>
            <person name="Kim S."/>
            <person name="Oh Y.-L."/>
            <person name="Kong W.-S."/>
            <person name="Park H."/>
            <person name="Jeong J."/>
            <person name="Song E.-S."/>
        </authorList>
    </citation>
    <scope>NUCLEOTIDE SEQUENCE [LARGE SCALE GENOMIC DNA]</scope>
    <source>
        <strain evidence="1">51987-8</strain>
    </source>
</reference>